<evidence type="ECO:0000256" key="1">
    <source>
        <dbReference type="SAM" id="MobiDB-lite"/>
    </source>
</evidence>
<keyword evidence="4" id="KW-1185">Reference proteome</keyword>
<dbReference type="Proteomes" id="UP000324222">
    <property type="component" value="Unassembled WGS sequence"/>
</dbReference>
<proteinExistence type="predicted"/>
<reference evidence="3 4" key="1">
    <citation type="submission" date="2019-05" db="EMBL/GenBank/DDBJ databases">
        <title>Another draft genome of Portunus trituberculatus and its Hox gene families provides insights of decapod evolution.</title>
        <authorList>
            <person name="Jeong J.-H."/>
            <person name="Song I."/>
            <person name="Kim S."/>
            <person name="Choi T."/>
            <person name="Kim D."/>
            <person name="Ryu S."/>
            <person name="Kim W."/>
        </authorList>
    </citation>
    <scope>NUCLEOTIDE SEQUENCE [LARGE SCALE GENOMIC DNA]</scope>
    <source>
        <tissue evidence="3">Muscle</tissue>
    </source>
</reference>
<dbReference type="EMBL" id="VSRR010000087">
    <property type="protein sequence ID" value="MPC09802.1"/>
    <property type="molecule type" value="Genomic_DNA"/>
</dbReference>
<dbReference type="AlphaFoldDB" id="A0A5B7CJB7"/>
<keyword evidence="2" id="KW-1133">Transmembrane helix</keyword>
<feature type="compositionally biased region" description="Pro residues" evidence="1">
    <location>
        <begin position="24"/>
        <end position="34"/>
    </location>
</feature>
<evidence type="ECO:0000256" key="2">
    <source>
        <dbReference type="SAM" id="Phobius"/>
    </source>
</evidence>
<evidence type="ECO:0000313" key="3">
    <source>
        <dbReference type="EMBL" id="MPC09802.1"/>
    </source>
</evidence>
<protein>
    <submittedName>
        <fullName evidence="3">Uncharacterized protein</fullName>
    </submittedName>
</protein>
<gene>
    <name evidence="3" type="ORF">E2C01_002419</name>
</gene>
<evidence type="ECO:0000313" key="4">
    <source>
        <dbReference type="Proteomes" id="UP000324222"/>
    </source>
</evidence>
<comment type="caution">
    <text evidence="3">The sequence shown here is derived from an EMBL/GenBank/DDBJ whole genome shotgun (WGS) entry which is preliminary data.</text>
</comment>
<sequence>MGGEIAVMVKRVMVAHDDESAGRPPYPFPLPPSSSSPRFQPARPPPSADPNPKPSSSPTSSSLLQKFMVKYSKVQHRKFSLLYLCVAVCLLVWWRTDDNWGGVAFGLLILHLLLVHCGIIEHGSKTPKAC</sequence>
<keyword evidence="2" id="KW-0812">Transmembrane</keyword>
<name>A0A5B7CJB7_PORTR</name>
<organism evidence="3 4">
    <name type="scientific">Portunus trituberculatus</name>
    <name type="common">Swimming crab</name>
    <name type="synonym">Neptunus trituberculatus</name>
    <dbReference type="NCBI Taxonomy" id="210409"/>
    <lineage>
        <taxon>Eukaryota</taxon>
        <taxon>Metazoa</taxon>
        <taxon>Ecdysozoa</taxon>
        <taxon>Arthropoda</taxon>
        <taxon>Crustacea</taxon>
        <taxon>Multicrustacea</taxon>
        <taxon>Malacostraca</taxon>
        <taxon>Eumalacostraca</taxon>
        <taxon>Eucarida</taxon>
        <taxon>Decapoda</taxon>
        <taxon>Pleocyemata</taxon>
        <taxon>Brachyura</taxon>
        <taxon>Eubrachyura</taxon>
        <taxon>Portunoidea</taxon>
        <taxon>Portunidae</taxon>
        <taxon>Portuninae</taxon>
        <taxon>Portunus</taxon>
    </lineage>
</organism>
<feature type="transmembrane region" description="Helical" evidence="2">
    <location>
        <begin position="78"/>
        <end position="94"/>
    </location>
</feature>
<feature type="transmembrane region" description="Helical" evidence="2">
    <location>
        <begin position="100"/>
        <end position="120"/>
    </location>
</feature>
<feature type="region of interest" description="Disordered" evidence="1">
    <location>
        <begin position="18"/>
        <end position="61"/>
    </location>
</feature>
<accession>A0A5B7CJB7</accession>
<keyword evidence="2" id="KW-0472">Membrane</keyword>
<feature type="compositionally biased region" description="Pro residues" evidence="1">
    <location>
        <begin position="42"/>
        <end position="55"/>
    </location>
</feature>